<accession>A0A4R7ZI88</accession>
<evidence type="ECO:0000313" key="5">
    <source>
        <dbReference type="Proteomes" id="UP000294743"/>
    </source>
</evidence>
<dbReference type="SUPFAM" id="SSF52540">
    <property type="entry name" value="P-loop containing nucleoside triphosphate hydrolases"/>
    <property type="match status" value="1"/>
</dbReference>
<keyword evidence="2 4" id="KW-0067">ATP-binding</keyword>
<evidence type="ECO:0000256" key="1">
    <source>
        <dbReference type="ARBA" id="ARBA00022741"/>
    </source>
</evidence>
<evidence type="ECO:0000256" key="2">
    <source>
        <dbReference type="ARBA" id="ARBA00022840"/>
    </source>
</evidence>
<dbReference type="PANTHER" id="PTHR43158">
    <property type="entry name" value="SKFA PEPTIDE EXPORT ATP-BINDING PROTEIN SKFE"/>
    <property type="match status" value="1"/>
</dbReference>
<feature type="domain" description="ABC transporter" evidence="3">
    <location>
        <begin position="5"/>
        <end position="227"/>
    </location>
</feature>
<dbReference type="Pfam" id="PF00005">
    <property type="entry name" value="ABC_tran"/>
    <property type="match status" value="1"/>
</dbReference>
<name>A0A4R7ZI88_9FIRM</name>
<dbReference type="PANTHER" id="PTHR43158:SF1">
    <property type="entry name" value="ABC TRANSPORTER, ATP-BINDING PROTEIN"/>
    <property type="match status" value="1"/>
</dbReference>
<comment type="caution">
    <text evidence="4">The sequence shown here is derived from an EMBL/GenBank/DDBJ whole genome shotgun (WGS) entry which is preliminary data.</text>
</comment>
<dbReference type="InterPro" id="IPR003439">
    <property type="entry name" value="ABC_transporter-like_ATP-bd"/>
</dbReference>
<keyword evidence="5" id="KW-1185">Reference proteome</keyword>
<sequence>MESLIKVENVSKRYGKRVGLDDVSFSIQPGEIIGILGPNGSGKTTLMKILNTLIADYDGKILVDGQPLGVHSKEVISFLPDEPYFEKGQRGIDVLNMFVDLYKDFDYNRCIQLLSKFDIDSHLYFRQMSKGMKEKFLLSLVMSRRAKIIMLDEPIGGVDPVARDVILDTILENYDENQTLIVSTHLISDVERIFNRVIFLKEGAVALDQEVDDIRIHQRKSIEEMFKEVYGK</sequence>
<organism evidence="4 5">
    <name type="scientific">Breznakia blatticola</name>
    <dbReference type="NCBI Taxonomy" id="1754012"/>
    <lineage>
        <taxon>Bacteria</taxon>
        <taxon>Bacillati</taxon>
        <taxon>Bacillota</taxon>
        <taxon>Erysipelotrichia</taxon>
        <taxon>Erysipelotrichales</taxon>
        <taxon>Erysipelotrichaceae</taxon>
        <taxon>Breznakia</taxon>
    </lineage>
</organism>
<dbReference type="GO" id="GO:0005524">
    <property type="term" value="F:ATP binding"/>
    <property type="evidence" value="ECO:0007669"/>
    <property type="project" value="UniProtKB-KW"/>
</dbReference>
<dbReference type="EMBL" id="SODD01000018">
    <property type="protein sequence ID" value="TDW16965.1"/>
    <property type="molecule type" value="Genomic_DNA"/>
</dbReference>
<dbReference type="Proteomes" id="UP000294743">
    <property type="component" value="Unassembled WGS sequence"/>
</dbReference>
<evidence type="ECO:0000313" key="4">
    <source>
        <dbReference type="EMBL" id="TDW16965.1"/>
    </source>
</evidence>
<dbReference type="AlphaFoldDB" id="A0A4R7ZI88"/>
<keyword evidence="1" id="KW-0547">Nucleotide-binding</keyword>
<dbReference type="InterPro" id="IPR003593">
    <property type="entry name" value="AAA+_ATPase"/>
</dbReference>
<proteinExistence type="predicted"/>
<evidence type="ECO:0000259" key="3">
    <source>
        <dbReference type="PROSITE" id="PS50893"/>
    </source>
</evidence>
<reference evidence="4 5" key="1">
    <citation type="submission" date="2019-03" db="EMBL/GenBank/DDBJ databases">
        <title>Genomic Encyclopedia of Type Strains, Phase IV (KMG-IV): sequencing the most valuable type-strain genomes for metagenomic binning, comparative biology and taxonomic classification.</title>
        <authorList>
            <person name="Goeker M."/>
        </authorList>
    </citation>
    <scope>NUCLEOTIDE SEQUENCE [LARGE SCALE GENOMIC DNA]</scope>
    <source>
        <strain evidence="4 5">DSM 28867</strain>
    </source>
</reference>
<dbReference type="OrthoDB" id="9804819at2"/>
<dbReference type="GO" id="GO:0016887">
    <property type="term" value="F:ATP hydrolysis activity"/>
    <property type="evidence" value="ECO:0007669"/>
    <property type="project" value="InterPro"/>
</dbReference>
<protein>
    <submittedName>
        <fullName evidence="4">ABC-2 type transport system ATP-binding protein</fullName>
    </submittedName>
</protein>
<dbReference type="RefSeq" id="WP_134169593.1">
    <property type="nucleotide sequence ID" value="NZ_SODD01000018.1"/>
</dbReference>
<dbReference type="PROSITE" id="PS50893">
    <property type="entry name" value="ABC_TRANSPORTER_2"/>
    <property type="match status" value="1"/>
</dbReference>
<dbReference type="InterPro" id="IPR027417">
    <property type="entry name" value="P-loop_NTPase"/>
</dbReference>
<dbReference type="Gene3D" id="3.40.50.300">
    <property type="entry name" value="P-loop containing nucleotide triphosphate hydrolases"/>
    <property type="match status" value="1"/>
</dbReference>
<dbReference type="CDD" id="cd03230">
    <property type="entry name" value="ABC_DR_subfamily_A"/>
    <property type="match status" value="1"/>
</dbReference>
<dbReference type="SMART" id="SM00382">
    <property type="entry name" value="AAA"/>
    <property type="match status" value="1"/>
</dbReference>
<gene>
    <name evidence="4" type="ORF">EDD63_11833</name>
</gene>